<keyword evidence="4" id="KW-1185">Reference proteome</keyword>
<dbReference type="InterPro" id="IPR035940">
    <property type="entry name" value="CAP_sf"/>
</dbReference>
<dbReference type="InterPro" id="IPR014044">
    <property type="entry name" value="CAP_dom"/>
</dbReference>
<name>A0AAV5VVP0_9BILA</name>
<proteinExistence type="predicted"/>
<organism evidence="3 4">
    <name type="scientific">Pristionchus fissidentatus</name>
    <dbReference type="NCBI Taxonomy" id="1538716"/>
    <lineage>
        <taxon>Eukaryota</taxon>
        <taxon>Metazoa</taxon>
        <taxon>Ecdysozoa</taxon>
        <taxon>Nematoda</taxon>
        <taxon>Chromadorea</taxon>
        <taxon>Rhabditida</taxon>
        <taxon>Rhabditina</taxon>
        <taxon>Diplogasteromorpha</taxon>
        <taxon>Diplogasteroidea</taxon>
        <taxon>Neodiplogasteridae</taxon>
        <taxon>Pristionchus</taxon>
    </lineage>
</organism>
<evidence type="ECO:0000256" key="1">
    <source>
        <dbReference type="SAM" id="SignalP"/>
    </source>
</evidence>
<dbReference type="FunFam" id="3.40.33.10:FF:000021">
    <property type="entry name" value="Scl-5"/>
    <property type="match status" value="1"/>
</dbReference>
<keyword evidence="1" id="KW-0732">Signal</keyword>
<dbReference type="Pfam" id="PF00188">
    <property type="entry name" value="CAP"/>
    <property type="match status" value="1"/>
</dbReference>
<dbReference type="Proteomes" id="UP001432322">
    <property type="component" value="Unassembled WGS sequence"/>
</dbReference>
<feature type="signal peptide" evidence="1">
    <location>
        <begin position="1"/>
        <end position="22"/>
    </location>
</feature>
<dbReference type="PRINTS" id="PR00837">
    <property type="entry name" value="V5TPXLIKE"/>
</dbReference>
<dbReference type="EMBL" id="BTSY01000004">
    <property type="protein sequence ID" value="GMT22433.1"/>
    <property type="molecule type" value="Genomic_DNA"/>
</dbReference>
<sequence>SNSRMFLRLAALLSLISVVAWSQTCTGTIPAAEVTAFLAVHNRLRASISAGTYVAKGKKMPAAKTPIPAMTWDYCIEKSAQAVANTCVFAHSTNRVNLGENLYTYMSSAVIPSFAGLGKKASDSWEKEFQDFGWSDIKLTNAVFSSGVGHATQMAWAKSTKIGCGMAKCNGGKQVIIACQYRDAGNFLNQNVYEPK</sequence>
<accession>A0AAV5VVP0</accession>
<evidence type="ECO:0000313" key="4">
    <source>
        <dbReference type="Proteomes" id="UP001432322"/>
    </source>
</evidence>
<dbReference type="AlphaFoldDB" id="A0AAV5VVP0"/>
<evidence type="ECO:0000313" key="3">
    <source>
        <dbReference type="EMBL" id="GMT22433.1"/>
    </source>
</evidence>
<feature type="non-terminal residue" evidence="3">
    <location>
        <position position="1"/>
    </location>
</feature>
<dbReference type="CDD" id="cd05380">
    <property type="entry name" value="CAP_euk"/>
    <property type="match status" value="1"/>
</dbReference>
<gene>
    <name evidence="3" type="ORF">PFISCL1PPCAC_13730</name>
</gene>
<feature type="chain" id="PRO_5043988975" description="SCP domain-containing protein" evidence="1">
    <location>
        <begin position="23"/>
        <end position="196"/>
    </location>
</feature>
<dbReference type="InterPro" id="IPR001283">
    <property type="entry name" value="CRISP-related"/>
</dbReference>
<dbReference type="InterPro" id="IPR002413">
    <property type="entry name" value="V5_allergen-like"/>
</dbReference>
<protein>
    <recommendedName>
        <fullName evidence="2">SCP domain-containing protein</fullName>
    </recommendedName>
</protein>
<dbReference type="Gene3D" id="3.40.33.10">
    <property type="entry name" value="CAP"/>
    <property type="match status" value="1"/>
</dbReference>
<evidence type="ECO:0000259" key="2">
    <source>
        <dbReference type="SMART" id="SM00198"/>
    </source>
</evidence>
<dbReference type="PRINTS" id="PR00838">
    <property type="entry name" value="V5ALLERGEN"/>
</dbReference>
<reference evidence="3" key="1">
    <citation type="submission" date="2023-10" db="EMBL/GenBank/DDBJ databases">
        <title>Genome assembly of Pristionchus species.</title>
        <authorList>
            <person name="Yoshida K."/>
            <person name="Sommer R.J."/>
        </authorList>
    </citation>
    <scope>NUCLEOTIDE SEQUENCE</scope>
    <source>
        <strain evidence="3">RS5133</strain>
    </source>
</reference>
<dbReference type="SUPFAM" id="SSF55797">
    <property type="entry name" value="PR-1-like"/>
    <property type="match status" value="1"/>
</dbReference>
<dbReference type="SMART" id="SM00198">
    <property type="entry name" value="SCP"/>
    <property type="match status" value="1"/>
</dbReference>
<feature type="domain" description="SCP" evidence="2">
    <location>
        <begin position="32"/>
        <end position="189"/>
    </location>
</feature>
<comment type="caution">
    <text evidence="3">The sequence shown here is derived from an EMBL/GenBank/DDBJ whole genome shotgun (WGS) entry which is preliminary data.</text>
</comment>
<dbReference type="PANTHER" id="PTHR10334">
    <property type="entry name" value="CYSTEINE-RICH SECRETORY PROTEIN-RELATED"/>
    <property type="match status" value="1"/>
</dbReference>